<evidence type="ECO:0000313" key="5">
    <source>
        <dbReference type="Proteomes" id="UP000500791"/>
    </source>
</evidence>
<dbReference type="RefSeq" id="WP_166189739.1">
    <property type="nucleotide sequence ID" value="NZ_CP049811.1"/>
</dbReference>
<dbReference type="Pfam" id="PF00583">
    <property type="entry name" value="Acetyltransf_1"/>
    <property type="match status" value="1"/>
</dbReference>
<sequence length="161" mass="17215">MHAAVRMAQNADIPAIETIWNRVIALTTATFTSEAKDLRHWLTAKATAGEPVLVLDTDTNCTGFATYGTFRGGTGYAHVAEHTVMLAEGAQRGGGGRALMHALYDQAIRHGKTAMIGGISGENTAAIRFHAALGFTEVGRIPGAGRKFGRDLELVLMHRKL</sequence>
<feature type="domain" description="N-acetyltransferase" evidence="3">
    <location>
        <begin position="11"/>
        <end position="161"/>
    </location>
</feature>
<evidence type="ECO:0000256" key="1">
    <source>
        <dbReference type="ARBA" id="ARBA00022679"/>
    </source>
</evidence>
<evidence type="ECO:0000259" key="3">
    <source>
        <dbReference type="PROSITE" id="PS51186"/>
    </source>
</evidence>
<proteinExistence type="predicted"/>
<evidence type="ECO:0000256" key="2">
    <source>
        <dbReference type="ARBA" id="ARBA00023315"/>
    </source>
</evidence>
<dbReference type="InterPro" id="IPR016181">
    <property type="entry name" value="Acyl_CoA_acyltransferase"/>
</dbReference>
<dbReference type="PANTHER" id="PTHR43072:SF23">
    <property type="entry name" value="UPF0039 PROTEIN C11D3.02C"/>
    <property type="match status" value="1"/>
</dbReference>
<keyword evidence="1 4" id="KW-0808">Transferase</keyword>
<dbReference type="Proteomes" id="UP000500791">
    <property type="component" value="Chromosome"/>
</dbReference>
<dbReference type="InterPro" id="IPR000182">
    <property type="entry name" value="GNAT_dom"/>
</dbReference>
<dbReference type="KEGG" id="mon:G8E03_06000"/>
<accession>A0A6G7VKI0</accession>
<organism evidence="4 5">
    <name type="scientific">Pontivivens nitratireducens</name>
    <dbReference type="NCBI Taxonomy" id="2758038"/>
    <lineage>
        <taxon>Bacteria</taxon>
        <taxon>Pseudomonadati</taxon>
        <taxon>Pseudomonadota</taxon>
        <taxon>Alphaproteobacteria</taxon>
        <taxon>Rhodobacterales</taxon>
        <taxon>Paracoccaceae</taxon>
        <taxon>Pontivivens</taxon>
    </lineage>
</organism>
<protein>
    <submittedName>
        <fullName evidence="4">N-acetyltransferase</fullName>
    </submittedName>
</protein>
<keyword evidence="5" id="KW-1185">Reference proteome</keyword>
<dbReference type="AlphaFoldDB" id="A0A6G7VKI0"/>
<name>A0A6G7VKI0_9RHOB</name>
<reference evidence="4 5" key="1">
    <citation type="submission" date="2020-03" db="EMBL/GenBank/DDBJ databases">
        <title>Complete genome sequence of Monaibacterium sp. ALG8 with diverse plasmids.</title>
        <authorList>
            <person name="Sun C."/>
        </authorList>
    </citation>
    <scope>NUCLEOTIDE SEQUENCE [LARGE SCALE GENOMIC DNA]</scope>
    <source>
        <strain evidence="4 5">ALG8</strain>
    </source>
</reference>
<dbReference type="Gene3D" id="3.40.630.30">
    <property type="match status" value="1"/>
</dbReference>
<dbReference type="PANTHER" id="PTHR43072">
    <property type="entry name" value="N-ACETYLTRANSFERASE"/>
    <property type="match status" value="1"/>
</dbReference>
<dbReference type="GO" id="GO:0016747">
    <property type="term" value="F:acyltransferase activity, transferring groups other than amino-acyl groups"/>
    <property type="evidence" value="ECO:0007669"/>
    <property type="project" value="InterPro"/>
</dbReference>
<dbReference type="PROSITE" id="PS51186">
    <property type="entry name" value="GNAT"/>
    <property type="match status" value="1"/>
</dbReference>
<dbReference type="EMBL" id="CP049811">
    <property type="protein sequence ID" value="QIK40358.1"/>
    <property type="molecule type" value="Genomic_DNA"/>
</dbReference>
<gene>
    <name evidence="4" type="ORF">G8E03_06000</name>
</gene>
<keyword evidence="2" id="KW-0012">Acyltransferase</keyword>
<dbReference type="SUPFAM" id="SSF55729">
    <property type="entry name" value="Acyl-CoA N-acyltransferases (Nat)"/>
    <property type="match status" value="1"/>
</dbReference>
<evidence type="ECO:0000313" key="4">
    <source>
        <dbReference type="EMBL" id="QIK40358.1"/>
    </source>
</evidence>